<evidence type="ECO:0000256" key="1">
    <source>
        <dbReference type="SAM" id="MobiDB-lite"/>
    </source>
</evidence>
<reference evidence="2" key="1">
    <citation type="submission" date="2014-09" db="EMBL/GenBank/DDBJ databases">
        <authorList>
            <person name="Magalhaes I.L.F."/>
            <person name="Oliveira U."/>
            <person name="Santos F.R."/>
            <person name="Vidigal T.H.D.A."/>
            <person name="Brescovit A.D."/>
            <person name="Santos A.J."/>
        </authorList>
    </citation>
    <scope>NUCLEOTIDE SEQUENCE</scope>
    <source>
        <tissue evidence="2">Shoot tissue taken approximately 20 cm above the soil surface</tissue>
    </source>
</reference>
<protein>
    <submittedName>
        <fullName evidence="2">Uncharacterized protein</fullName>
    </submittedName>
</protein>
<proteinExistence type="predicted"/>
<feature type="region of interest" description="Disordered" evidence="1">
    <location>
        <begin position="1"/>
        <end position="31"/>
    </location>
</feature>
<evidence type="ECO:0000313" key="2">
    <source>
        <dbReference type="EMBL" id="JAD35765.1"/>
    </source>
</evidence>
<dbReference type="EMBL" id="GBRH01262130">
    <property type="protein sequence ID" value="JAD35765.1"/>
    <property type="molecule type" value="Transcribed_RNA"/>
</dbReference>
<sequence>MRSRAGGGRRRQGSAQWRVGDCVDKRSSLAS</sequence>
<accession>A0A0A8ZGA1</accession>
<feature type="compositionally biased region" description="Basic residues" evidence="1">
    <location>
        <begin position="1"/>
        <end position="12"/>
    </location>
</feature>
<name>A0A0A8ZGA1_ARUDO</name>
<feature type="compositionally biased region" description="Basic and acidic residues" evidence="1">
    <location>
        <begin position="21"/>
        <end position="31"/>
    </location>
</feature>
<organism evidence="2">
    <name type="scientific">Arundo donax</name>
    <name type="common">Giant reed</name>
    <name type="synonym">Donax arundinaceus</name>
    <dbReference type="NCBI Taxonomy" id="35708"/>
    <lineage>
        <taxon>Eukaryota</taxon>
        <taxon>Viridiplantae</taxon>
        <taxon>Streptophyta</taxon>
        <taxon>Embryophyta</taxon>
        <taxon>Tracheophyta</taxon>
        <taxon>Spermatophyta</taxon>
        <taxon>Magnoliopsida</taxon>
        <taxon>Liliopsida</taxon>
        <taxon>Poales</taxon>
        <taxon>Poaceae</taxon>
        <taxon>PACMAD clade</taxon>
        <taxon>Arundinoideae</taxon>
        <taxon>Arundineae</taxon>
        <taxon>Arundo</taxon>
    </lineage>
</organism>
<dbReference type="AlphaFoldDB" id="A0A0A8ZGA1"/>
<reference evidence="2" key="2">
    <citation type="journal article" date="2015" name="Data Brief">
        <title>Shoot transcriptome of the giant reed, Arundo donax.</title>
        <authorList>
            <person name="Barrero R.A."/>
            <person name="Guerrero F.D."/>
            <person name="Moolhuijzen P."/>
            <person name="Goolsby J.A."/>
            <person name="Tidwell J."/>
            <person name="Bellgard S.E."/>
            <person name="Bellgard M.I."/>
        </authorList>
    </citation>
    <scope>NUCLEOTIDE SEQUENCE</scope>
    <source>
        <tissue evidence="2">Shoot tissue taken approximately 20 cm above the soil surface</tissue>
    </source>
</reference>